<reference evidence="2" key="1">
    <citation type="submission" date="2023-05" db="EMBL/GenBank/DDBJ databases">
        <title>Limnohabitans sp. strain HM2-2 Genome sequencing and assembly.</title>
        <authorList>
            <person name="Jung Y."/>
        </authorList>
    </citation>
    <scope>NUCLEOTIDE SEQUENCE</scope>
    <source>
        <strain evidence="2">HM2-2</strain>
    </source>
</reference>
<sequence>MPQANAPGAQPRAPDSPTTRTQDMPLASLQMAVRNVRRDAPPDQATRAEGDAATQAPAARFEIVFTTGAPVKRYDWANGRYYLEQLEVSEQAIDLSRLERGAPLLNTHNAWDLEDQLGVCDQPEIRNGQGVCQSQLSRRDSVKGVVQDLEDGVIRNVSVGYSRNAVEMVAPSEDAGMWVYRVTRWTPMEVSLVPIPADMDSQVVRSEGGNFKAPDGRELRAFPCVMTEVTTRTHTNTEQQPAAPAAAQQSTTAVATADVSSTRNFESTTMTPEEIAAAAAATSAANATRAATTVEAEAARQAGMQAERQRSADIRTAVDAARSTLGTEADALAIRLIDAGVTVDQARAQILDALAEASRAQSVRGATHVTTVRDEQDTLRTRMSDALVLRNNPNATEFAGTKIDVAGARNFRGMDLMDMARRSIAAAGGNADGLSRREIAMAALNLDADARRNAGMMGTSDFPAILASTVNRSLRAAYEQAPRTFTGWARQSTNKDFREKSLLQLSGMSQFKKINEGGEYKLATFSDTAEKYSLSKYGAIIAITWEALINDDLSAFSRIPMMIAEEAAALEGDLVYAALIGSPAMADGVALFHANHKNLAGSAGAISDVTLGAGRAAMRKQTGANGRVLNLAPEILIVGPDKEAEALKYTSSNFVAAKSVDINPAFNTSLSVIVDNRVTGNQWYLASSPNRVDTVEYAYLEGENGLFTTRREGFEVDGVEIKARHVFAAKAIDHRGLYKNAGQ</sequence>
<name>A0ABT6X883_9BURK</name>
<dbReference type="RefSeq" id="WP_283224694.1">
    <property type="nucleotide sequence ID" value="NZ_JASGBH010000007.1"/>
</dbReference>
<evidence type="ECO:0000313" key="2">
    <source>
        <dbReference type="EMBL" id="MDI9234320.1"/>
    </source>
</evidence>
<feature type="region of interest" description="Disordered" evidence="1">
    <location>
        <begin position="233"/>
        <end position="252"/>
    </location>
</feature>
<accession>A0ABT6X883</accession>
<proteinExistence type="predicted"/>
<dbReference type="EMBL" id="JASGBH010000007">
    <property type="protein sequence ID" value="MDI9234320.1"/>
    <property type="molecule type" value="Genomic_DNA"/>
</dbReference>
<comment type="caution">
    <text evidence="2">The sequence shown here is derived from an EMBL/GenBank/DDBJ whole genome shotgun (WGS) entry which is preliminary data.</text>
</comment>
<evidence type="ECO:0000256" key="1">
    <source>
        <dbReference type="SAM" id="MobiDB-lite"/>
    </source>
</evidence>
<organism evidence="2 3">
    <name type="scientific">Limnohabitans lacus</name>
    <dbReference type="NCBI Taxonomy" id="3045173"/>
    <lineage>
        <taxon>Bacteria</taxon>
        <taxon>Pseudomonadati</taxon>
        <taxon>Pseudomonadota</taxon>
        <taxon>Betaproteobacteria</taxon>
        <taxon>Burkholderiales</taxon>
        <taxon>Comamonadaceae</taxon>
        <taxon>Limnohabitans</taxon>
    </lineage>
</organism>
<feature type="region of interest" description="Disordered" evidence="1">
    <location>
        <begin position="1"/>
        <end position="55"/>
    </location>
</feature>
<feature type="compositionally biased region" description="Basic and acidic residues" evidence="1">
    <location>
        <begin position="36"/>
        <end position="50"/>
    </location>
</feature>
<keyword evidence="3" id="KW-1185">Reference proteome</keyword>
<protein>
    <submittedName>
        <fullName evidence="2">Peptidase U35</fullName>
    </submittedName>
</protein>
<evidence type="ECO:0000313" key="3">
    <source>
        <dbReference type="Proteomes" id="UP001431902"/>
    </source>
</evidence>
<dbReference type="Pfam" id="PF25209">
    <property type="entry name" value="Phage_capsid_4"/>
    <property type="match status" value="1"/>
</dbReference>
<dbReference type="NCBIfam" id="NF045541">
    <property type="entry name" value="scaf_prot_MCP2"/>
    <property type="match status" value="1"/>
</dbReference>
<dbReference type="Proteomes" id="UP001431902">
    <property type="component" value="Unassembled WGS sequence"/>
</dbReference>
<gene>
    <name evidence="2" type="ORF">QLQ16_10775</name>
</gene>